<keyword evidence="3" id="KW-1185">Reference proteome</keyword>
<dbReference type="AlphaFoldDB" id="A0A149PGD0"/>
<proteinExistence type="predicted"/>
<dbReference type="Pfam" id="PF03988">
    <property type="entry name" value="DUF347"/>
    <property type="match status" value="4"/>
</dbReference>
<protein>
    <recommendedName>
        <fullName evidence="4">Membrane-anchored protein</fullName>
    </recommendedName>
</protein>
<feature type="transmembrane region" description="Helical" evidence="1">
    <location>
        <begin position="232"/>
        <end position="251"/>
    </location>
</feature>
<organism evidence="2 3">
    <name type="scientific">Paraburkholderia monticola</name>
    <dbReference type="NCBI Taxonomy" id="1399968"/>
    <lineage>
        <taxon>Bacteria</taxon>
        <taxon>Pseudomonadati</taxon>
        <taxon>Pseudomonadota</taxon>
        <taxon>Betaproteobacteria</taxon>
        <taxon>Burkholderiales</taxon>
        <taxon>Burkholderiaceae</taxon>
        <taxon>Paraburkholderia</taxon>
    </lineage>
</organism>
<dbReference type="InterPro" id="IPR007136">
    <property type="entry name" value="DUF347"/>
</dbReference>
<feature type="transmembrane region" description="Helical" evidence="1">
    <location>
        <begin position="76"/>
        <end position="96"/>
    </location>
</feature>
<comment type="caution">
    <text evidence="2">The sequence shown here is derived from an EMBL/GenBank/DDBJ whole genome shotgun (WGS) entry which is preliminary data.</text>
</comment>
<keyword evidence="1" id="KW-0812">Transmembrane</keyword>
<feature type="transmembrane region" description="Helical" evidence="1">
    <location>
        <begin position="200"/>
        <end position="220"/>
    </location>
</feature>
<feature type="transmembrane region" description="Helical" evidence="1">
    <location>
        <begin position="102"/>
        <end position="122"/>
    </location>
</feature>
<evidence type="ECO:0000256" key="1">
    <source>
        <dbReference type="SAM" id="Phobius"/>
    </source>
</evidence>
<sequence>MNSNPSRTRAHAVSKVPQITLGFWIIKIAATTLGETGGDWVTMSLKLGYLIGSAIFAVIFIGLVAGQIRAPRFHPVLYWSTIVATTTLGTTMADFFDRSVGIGYPGGVALVFALLLTSLAVWYKTEGTVAVQSVTTAKAEWFYWVTILFSQTLGTALGDWVAGSDEGGLGLGYEIGALIFGAGLLIVGALYYWSRISRTAIFWAAFILTRPLGATLGDLLDKPVSQGGLEVSRLYASLILVAFMVLCVAFIPQRPAGRAIQ</sequence>
<accession>A0A149PGD0</accession>
<gene>
    <name evidence="2" type="ORF">CI15_26900</name>
</gene>
<reference evidence="2 3" key="1">
    <citation type="journal article" date="2015" name="Int. J. Syst. Evol. Microbiol.">
        <title>Burkholderia monticola sp. nov., isolated from mountain soil.</title>
        <authorList>
            <person name="Baek I."/>
            <person name="Seo B."/>
            <person name="Lee I."/>
            <person name="Yi H."/>
            <person name="Chun J."/>
        </authorList>
    </citation>
    <scope>NUCLEOTIDE SEQUENCE [LARGE SCALE GENOMIC DNA]</scope>
    <source>
        <strain evidence="2 3">JC2948</strain>
    </source>
</reference>
<dbReference type="RefSeq" id="WP_062133713.1">
    <property type="nucleotide sequence ID" value="NZ_LRBG01000037.1"/>
</dbReference>
<dbReference type="EMBL" id="LRBG01000037">
    <property type="protein sequence ID" value="KXU84127.1"/>
    <property type="molecule type" value="Genomic_DNA"/>
</dbReference>
<feature type="transmembrane region" description="Helical" evidence="1">
    <location>
        <begin position="142"/>
        <end position="163"/>
    </location>
</feature>
<keyword evidence="1" id="KW-0472">Membrane</keyword>
<evidence type="ECO:0000313" key="3">
    <source>
        <dbReference type="Proteomes" id="UP000075613"/>
    </source>
</evidence>
<evidence type="ECO:0008006" key="4">
    <source>
        <dbReference type="Google" id="ProtNLM"/>
    </source>
</evidence>
<keyword evidence="1" id="KW-1133">Transmembrane helix</keyword>
<feature type="transmembrane region" description="Helical" evidence="1">
    <location>
        <begin position="175"/>
        <end position="193"/>
    </location>
</feature>
<name>A0A149PGD0_9BURK</name>
<feature type="transmembrane region" description="Helical" evidence="1">
    <location>
        <begin position="47"/>
        <end position="64"/>
    </location>
</feature>
<evidence type="ECO:0000313" key="2">
    <source>
        <dbReference type="EMBL" id="KXU84127.1"/>
    </source>
</evidence>
<dbReference type="STRING" id="1399968.CI15_26900"/>
<dbReference type="OrthoDB" id="9794709at2"/>
<dbReference type="Proteomes" id="UP000075613">
    <property type="component" value="Unassembled WGS sequence"/>
</dbReference>